<gene>
    <name evidence="1" type="ORF">M9H77_27285</name>
</gene>
<comment type="caution">
    <text evidence="1">The sequence shown here is derived from an EMBL/GenBank/DDBJ whole genome shotgun (WGS) entry which is preliminary data.</text>
</comment>
<reference evidence="2" key="1">
    <citation type="journal article" date="2023" name="Nat. Plants">
        <title>Single-cell RNA sequencing provides a high-resolution roadmap for understanding the multicellular compartmentation of specialized metabolism.</title>
        <authorList>
            <person name="Sun S."/>
            <person name="Shen X."/>
            <person name="Li Y."/>
            <person name="Li Y."/>
            <person name="Wang S."/>
            <person name="Li R."/>
            <person name="Zhang H."/>
            <person name="Shen G."/>
            <person name="Guo B."/>
            <person name="Wei J."/>
            <person name="Xu J."/>
            <person name="St-Pierre B."/>
            <person name="Chen S."/>
            <person name="Sun C."/>
        </authorList>
    </citation>
    <scope>NUCLEOTIDE SEQUENCE [LARGE SCALE GENOMIC DNA]</scope>
</reference>
<dbReference type="EMBL" id="CM044706">
    <property type="protein sequence ID" value="KAI5658492.1"/>
    <property type="molecule type" value="Genomic_DNA"/>
</dbReference>
<dbReference type="Proteomes" id="UP001060085">
    <property type="component" value="Linkage Group LG06"/>
</dbReference>
<evidence type="ECO:0000313" key="1">
    <source>
        <dbReference type="EMBL" id="KAI5658492.1"/>
    </source>
</evidence>
<name>A0ACC0ADI3_CATRO</name>
<accession>A0ACC0ADI3</accession>
<keyword evidence="2" id="KW-1185">Reference proteome</keyword>
<sequence length="135" mass="15740">MRPQREILELIEEWEWLRGFSTKFLSTSKDSVSRAHAELESRPGCSNSLSGVLVDTWYDSFRVVDTRSPGFGCNKQCEPIREATPQFYEEVEQEFKVKLSLEQLNDIYDTLKYEDALRVTFAAFRLRFMAKDLVA</sequence>
<protein>
    <submittedName>
        <fullName evidence="1">Uncharacterized protein</fullName>
    </submittedName>
</protein>
<evidence type="ECO:0000313" key="2">
    <source>
        <dbReference type="Proteomes" id="UP001060085"/>
    </source>
</evidence>
<proteinExistence type="predicted"/>
<organism evidence="1 2">
    <name type="scientific">Catharanthus roseus</name>
    <name type="common">Madagascar periwinkle</name>
    <name type="synonym">Vinca rosea</name>
    <dbReference type="NCBI Taxonomy" id="4058"/>
    <lineage>
        <taxon>Eukaryota</taxon>
        <taxon>Viridiplantae</taxon>
        <taxon>Streptophyta</taxon>
        <taxon>Embryophyta</taxon>
        <taxon>Tracheophyta</taxon>
        <taxon>Spermatophyta</taxon>
        <taxon>Magnoliopsida</taxon>
        <taxon>eudicotyledons</taxon>
        <taxon>Gunneridae</taxon>
        <taxon>Pentapetalae</taxon>
        <taxon>asterids</taxon>
        <taxon>lamiids</taxon>
        <taxon>Gentianales</taxon>
        <taxon>Apocynaceae</taxon>
        <taxon>Rauvolfioideae</taxon>
        <taxon>Vinceae</taxon>
        <taxon>Catharanthinae</taxon>
        <taxon>Catharanthus</taxon>
    </lineage>
</organism>